<name>A0A2Z2PDL4_RHIRH</name>
<evidence type="ECO:0000256" key="1">
    <source>
        <dbReference type="SAM" id="MobiDB-lite"/>
    </source>
</evidence>
<dbReference type="RefSeq" id="WP_172690653.1">
    <property type="nucleotide sequence ID" value="NZ_JAAMEK010000057.1"/>
</dbReference>
<dbReference type="AlphaFoldDB" id="A0A2Z2PDL4"/>
<reference evidence="3" key="1">
    <citation type="submission" date="2016-10" db="EMBL/GenBank/DDBJ databases">
        <title>Agrobacterium Ti plasmids: Classification based on T-DNA and Vir regions organization.</title>
        <authorList>
            <person name="Nabi N."/>
            <person name="Vial L."/>
            <person name="Ben Hafsa A."/>
            <person name="Chapulliot D."/>
            <person name="Berard A."/>
            <person name="Chauveau A."/>
            <person name="Le Paslier M.-C."/>
            <person name="Harzallah Skhiri F."/>
            <person name="Brunel D."/>
            <person name="Nesme X."/>
            <person name="Chaouachi M."/>
        </authorList>
    </citation>
    <scope>NUCLEOTIDE SEQUENCE</scope>
    <source>
        <strain evidence="3">CFBP2692</strain>
        <plasmid evidence="3">pTi_CFBP2692</plasmid>
    </source>
</reference>
<feature type="transmembrane region" description="Helical" evidence="2">
    <location>
        <begin position="45"/>
        <end position="72"/>
    </location>
</feature>
<geneLocation type="plasmid" evidence="3">
    <name>pTi_CFBP2692</name>
</geneLocation>
<keyword evidence="2" id="KW-0812">Transmembrane</keyword>
<organism evidence="3">
    <name type="scientific">Rhizobium rhizogenes</name>
    <name type="common">Agrobacterium rhizogenes</name>
    <dbReference type="NCBI Taxonomy" id="359"/>
    <lineage>
        <taxon>Bacteria</taxon>
        <taxon>Pseudomonadati</taxon>
        <taxon>Pseudomonadota</taxon>
        <taxon>Alphaproteobacteria</taxon>
        <taxon>Hyphomicrobiales</taxon>
        <taxon>Rhizobiaceae</taxon>
        <taxon>Rhizobium/Agrobacterium group</taxon>
        <taxon>Rhizobium</taxon>
    </lineage>
</organism>
<proteinExistence type="predicted"/>
<protein>
    <submittedName>
        <fullName evidence="3">Uncharacterized protein</fullName>
    </submittedName>
</protein>
<sequence>MRHWRKIRYSLIGPLMIWVVFIIAMPFLGMGAIISLGILSPLSEAILKAATMFCVLILAPLAALAEIAPPFVTREEVRWRNRNTETLFEGDVIWEDVALLPPILNRIRSTTGKHRKQGDERDTAANGRTFSL</sequence>
<keyword evidence="2" id="KW-1133">Transmembrane helix</keyword>
<keyword evidence="3" id="KW-0614">Plasmid</keyword>
<accession>A0A2Z2PDL4</accession>
<dbReference type="EMBL" id="KY000027">
    <property type="protein sequence ID" value="ASK41087.1"/>
    <property type="molecule type" value="Genomic_DNA"/>
</dbReference>
<evidence type="ECO:0000313" key="3">
    <source>
        <dbReference type="EMBL" id="ASK41087.1"/>
    </source>
</evidence>
<keyword evidence="2" id="KW-0472">Membrane</keyword>
<feature type="transmembrane region" description="Helical" evidence="2">
    <location>
        <begin position="12"/>
        <end position="39"/>
    </location>
</feature>
<evidence type="ECO:0000256" key="2">
    <source>
        <dbReference type="SAM" id="Phobius"/>
    </source>
</evidence>
<feature type="region of interest" description="Disordered" evidence="1">
    <location>
        <begin position="111"/>
        <end position="132"/>
    </location>
</feature>